<keyword evidence="13" id="KW-1185">Reference proteome</keyword>
<feature type="region of interest" description="Disordered" evidence="11">
    <location>
        <begin position="139"/>
        <end position="192"/>
    </location>
</feature>
<keyword evidence="3" id="KW-0813">Transport</keyword>
<dbReference type="GO" id="GO:0016973">
    <property type="term" value="P:poly(A)+ mRNA export from nucleus"/>
    <property type="evidence" value="ECO:0007669"/>
    <property type="project" value="InterPro"/>
</dbReference>
<dbReference type="Pfam" id="PF07817">
    <property type="entry name" value="GLE1"/>
    <property type="match status" value="1"/>
</dbReference>
<evidence type="ECO:0000256" key="10">
    <source>
        <dbReference type="ARBA" id="ARBA00029983"/>
    </source>
</evidence>
<name>A0A166C6T7_9AGAM</name>
<dbReference type="GO" id="GO:0044614">
    <property type="term" value="C:nuclear pore cytoplasmic filaments"/>
    <property type="evidence" value="ECO:0007669"/>
    <property type="project" value="TreeGrafter"/>
</dbReference>
<keyword evidence="5" id="KW-0653">Protein transport</keyword>
<dbReference type="GO" id="GO:0015031">
    <property type="term" value="P:protein transport"/>
    <property type="evidence" value="ECO:0007669"/>
    <property type="project" value="UniProtKB-KW"/>
</dbReference>
<dbReference type="Gene3D" id="1.25.40.510">
    <property type="entry name" value="GLE1-like"/>
    <property type="match status" value="1"/>
</dbReference>
<evidence type="ECO:0000256" key="5">
    <source>
        <dbReference type="ARBA" id="ARBA00022927"/>
    </source>
</evidence>
<evidence type="ECO:0000313" key="13">
    <source>
        <dbReference type="Proteomes" id="UP000076532"/>
    </source>
</evidence>
<dbReference type="EMBL" id="KV417634">
    <property type="protein sequence ID" value="KZP13350.1"/>
    <property type="molecule type" value="Genomic_DNA"/>
</dbReference>
<sequence length="516" mass="58037">MSPARNPLRPRQNQLEARHAEDTVAAIRLHTRHNDPYEDWEKKTRREAFRTARKVQAETLLALHSTQSSHTKTQTSYLTHRSAAISAQIAQHIAARKAHLARSEEELRRLWTASQKDMWARVEGGIRWDEQRVQAEMEVERKRKEEVERNQRAEEAKRRLAEEKKRAEEEKKRLEEEQARKEEQREQEERLKQDEVVKARKAVEQAEAEERKALGLTTADEDWHSARSFLKQLKSGPMKNVKSQKQLKSTWSALRRQITPKIGQLTNDAASINLISSQLHALAMPSPPHPEEIYIPLLSSLAKAILLQAETEVTASKAAAVPLAQVTKNLLGTLPHFEDVLLAKLVQRVGTWGIPTTMPSTDIDSPTPFDENGLRKVMGYRDSENGREARGEYVQRVAGVMRVYFLVLMGPGGVDRPLGKPWQTQRYWVYFARMLGGAVGGGSSGVESAVAAEILFAALDVAGTQAAHSWGHQWIKVLGLLYDVVQSGKLGGNTPEGKAGRVRVQLEIERIMAGIA</sequence>
<keyword evidence="8" id="KW-0539">Nucleus</keyword>
<evidence type="ECO:0000256" key="9">
    <source>
        <dbReference type="ARBA" id="ARBA00026227"/>
    </source>
</evidence>
<evidence type="ECO:0000256" key="2">
    <source>
        <dbReference type="ARBA" id="ARBA00011056"/>
    </source>
</evidence>
<protein>
    <recommendedName>
        <fullName evidence="9">mRNA export factor GLE1</fullName>
    </recommendedName>
    <alternativeName>
        <fullName evidence="10">Nucleoporin GLE1</fullName>
    </alternativeName>
</protein>
<keyword evidence="4" id="KW-0509">mRNA transport</keyword>
<evidence type="ECO:0000256" key="3">
    <source>
        <dbReference type="ARBA" id="ARBA00022448"/>
    </source>
</evidence>
<proteinExistence type="inferred from homology"/>
<comment type="similarity">
    <text evidence="2">Belongs to the GLE1 family.</text>
</comment>
<evidence type="ECO:0000256" key="7">
    <source>
        <dbReference type="ARBA" id="ARBA00023132"/>
    </source>
</evidence>
<organism evidence="12 13">
    <name type="scientific">Athelia psychrophila</name>
    <dbReference type="NCBI Taxonomy" id="1759441"/>
    <lineage>
        <taxon>Eukaryota</taxon>
        <taxon>Fungi</taxon>
        <taxon>Dikarya</taxon>
        <taxon>Basidiomycota</taxon>
        <taxon>Agaricomycotina</taxon>
        <taxon>Agaricomycetes</taxon>
        <taxon>Agaricomycetidae</taxon>
        <taxon>Atheliales</taxon>
        <taxon>Atheliaceae</taxon>
        <taxon>Athelia</taxon>
    </lineage>
</organism>
<gene>
    <name evidence="12" type="ORF">FIBSPDRAFT_797908</name>
</gene>
<evidence type="ECO:0000256" key="11">
    <source>
        <dbReference type="SAM" id="MobiDB-lite"/>
    </source>
</evidence>
<accession>A0A166C6T7</accession>
<evidence type="ECO:0000256" key="8">
    <source>
        <dbReference type="ARBA" id="ARBA00023242"/>
    </source>
</evidence>
<keyword evidence="6" id="KW-0811">Translocation</keyword>
<dbReference type="GO" id="GO:0031369">
    <property type="term" value="F:translation initiation factor binding"/>
    <property type="evidence" value="ECO:0007669"/>
    <property type="project" value="TreeGrafter"/>
</dbReference>
<dbReference type="STRING" id="436010.A0A166C6T7"/>
<reference evidence="12 13" key="1">
    <citation type="journal article" date="2016" name="Mol. Biol. Evol.">
        <title>Comparative Genomics of Early-Diverging Mushroom-Forming Fungi Provides Insights into the Origins of Lignocellulose Decay Capabilities.</title>
        <authorList>
            <person name="Nagy L.G."/>
            <person name="Riley R."/>
            <person name="Tritt A."/>
            <person name="Adam C."/>
            <person name="Daum C."/>
            <person name="Floudas D."/>
            <person name="Sun H."/>
            <person name="Yadav J.S."/>
            <person name="Pangilinan J."/>
            <person name="Larsson K.H."/>
            <person name="Matsuura K."/>
            <person name="Barry K."/>
            <person name="Labutti K."/>
            <person name="Kuo R."/>
            <person name="Ohm R.A."/>
            <person name="Bhattacharya S.S."/>
            <person name="Shirouzu T."/>
            <person name="Yoshinaga Y."/>
            <person name="Martin F.M."/>
            <person name="Grigoriev I.V."/>
            <person name="Hibbett D.S."/>
        </authorList>
    </citation>
    <scope>NUCLEOTIDE SEQUENCE [LARGE SCALE GENOMIC DNA]</scope>
    <source>
        <strain evidence="12 13">CBS 109695</strain>
    </source>
</reference>
<comment type="subcellular location">
    <subcellularLocation>
        <location evidence="1">Nucleus</location>
        <location evidence="1">Nuclear pore complex</location>
    </subcellularLocation>
</comment>
<dbReference type="GO" id="GO:0005543">
    <property type="term" value="F:phospholipid binding"/>
    <property type="evidence" value="ECO:0007669"/>
    <property type="project" value="TreeGrafter"/>
</dbReference>
<dbReference type="GO" id="GO:0005737">
    <property type="term" value="C:cytoplasm"/>
    <property type="evidence" value="ECO:0007669"/>
    <property type="project" value="TreeGrafter"/>
</dbReference>
<dbReference type="OrthoDB" id="420884at2759"/>
<dbReference type="InterPro" id="IPR012476">
    <property type="entry name" value="GLE1"/>
</dbReference>
<dbReference type="PANTHER" id="PTHR12960">
    <property type="entry name" value="GLE-1-RELATED"/>
    <property type="match status" value="1"/>
</dbReference>
<dbReference type="AlphaFoldDB" id="A0A166C6T7"/>
<dbReference type="Proteomes" id="UP000076532">
    <property type="component" value="Unassembled WGS sequence"/>
</dbReference>
<evidence type="ECO:0000256" key="6">
    <source>
        <dbReference type="ARBA" id="ARBA00023010"/>
    </source>
</evidence>
<keyword evidence="7" id="KW-0906">Nuclear pore complex</keyword>
<dbReference type="PANTHER" id="PTHR12960:SF0">
    <property type="entry name" value="MRNA EXPORT FACTOR GLE1"/>
    <property type="match status" value="1"/>
</dbReference>
<evidence type="ECO:0000256" key="1">
    <source>
        <dbReference type="ARBA" id="ARBA00004567"/>
    </source>
</evidence>
<evidence type="ECO:0000256" key="4">
    <source>
        <dbReference type="ARBA" id="ARBA00022816"/>
    </source>
</evidence>
<dbReference type="GO" id="GO:0000822">
    <property type="term" value="F:inositol hexakisphosphate binding"/>
    <property type="evidence" value="ECO:0007669"/>
    <property type="project" value="TreeGrafter"/>
</dbReference>
<dbReference type="InterPro" id="IPR038506">
    <property type="entry name" value="GLE1-like_sf"/>
</dbReference>
<evidence type="ECO:0000313" key="12">
    <source>
        <dbReference type="EMBL" id="KZP13350.1"/>
    </source>
</evidence>